<evidence type="ECO:0000313" key="2">
    <source>
        <dbReference type="Proteomes" id="UP000324222"/>
    </source>
</evidence>
<keyword evidence="2" id="KW-1185">Reference proteome</keyword>
<gene>
    <name evidence="1" type="ORF">E2C01_044219</name>
</gene>
<reference evidence="1 2" key="1">
    <citation type="submission" date="2019-05" db="EMBL/GenBank/DDBJ databases">
        <title>Another draft genome of Portunus trituberculatus and its Hox gene families provides insights of decapod evolution.</title>
        <authorList>
            <person name="Jeong J.-H."/>
            <person name="Song I."/>
            <person name="Kim S."/>
            <person name="Choi T."/>
            <person name="Kim D."/>
            <person name="Ryu S."/>
            <person name="Kim W."/>
        </authorList>
    </citation>
    <scope>NUCLEOTIDE SEQUENCE [LARGE SCALE GENOMIC DNA]</scope>
    <source>
        <tissue evidence="1">Muscle</tissue>
    </source>
</reference>
<dbReference type="Proteomes" id="UP000324222">
    <property type="component" value="Unassembled WGS sequence"/>
</dbReference>
<sequence>MCYERGLGYHLSFATARLLGAGQGRRNNGVLAVRGGLASGSGFLLPATAPCLGLTAGSPTDAQDQCKSVECQQPELVHGEIPRCLPRGHREALRLATSG</sequence>
<evidence type="ECO:0000313" key="1">
    <source>
        <dbReference type="EMBL" id="MPC50391.1"/>
    </source>
</evidence>
<dbReference type="AlphaFoldDB" id="A0A5B7FSJ4"/>
<comment type="caution">
    <text evidence="1">The sequence shown here is derived from an EMBL/GenBank/DDBJ whole genome shotgun (WGS) entry which is preliminary data.</text>
</comment>
<dbReference type="EMBL" id="VSRR010009473">
    <property type="protein sequence ID" value="MPC50391.1"/>
    <property type="molecule type" value="Genomic_DNA"/>
</dbReference>
<name>A0A5B7FSJ4_PORTR</name>
<organism evidence="1 2">
    <name type="scientific">Portunus trituberculatus</name>
    <name type="common">Swimming crab</name>
    <name type="synonym">Neptunus trituberculatus</name>
    <dbReference type="NCBI Taxonomy" id="210409"/>
    <lineage>
        <taxon>Eukaryota</taxon>
        <taxon>Metazoa</taxon>
        <taxon>Ecdysozoa</taxon>
        <taxon>Arthropoda</taxon>
        <taxon>Crustacea</taxon>
        <taxon>Multicrustacea</taxon>
        <taxon>Malacostraca</taxon>
        <taxon>Eumalacostraca</taxon>
        <taxon>Eucarida</taxon>
        <taxon>Decapoda</taxon>
        <taxon>Pleocyemata</taxon>
        <taxon>Brachyura</taxon>
        <taxon>Eubrachyura</taxon>
        <taxon>Portunoidea</taxon>
        <taxon>Portunidae</taxon>
        <taxon>Portuninae</taxon>
        <taxon>Portunus</taxon>
    </lineage>
</organism>
<accession>A0A5B7FSJ4</accession>
<protein>
    <submittedName>
        <fullName evidence="1">Uncharacterized protein</fullName>
    </submittedName>
</protein>
<proteinExistence type="predicted"/>